<feature type="region of interest" description="Disordered" evidence="1">
    <location>
        <begin position="26"/>
        <end position="62"/>
    </location>
</feature>
<gene>
    <name evidence="2" type="ORF">FN976_20615</name>
</gene>
<evidence type="ECO:0000256" key="1">
    <source>
        <dbReference type="SAM" id="MobiDB-lite"/>
    </source>
</evidence>
<name>A0A562ZKM9_9BURK</name>
<comment type="caution">
    <text evidence="2">The sequence shown here is derived from an EMBL/GenBank/DDBJ whole genome shotgun (WGS) entry which is preliminary data.</text>
</comment>
<dbReference type="OrthoDB" id="9204732at2"/>
<sequence>MSENRTASMLQRVPVILAVTAGSYGLSLQDDGTHDKRSTRGQQGSAGQKAAAGAQAKAATSR</sequence>
<keyword evidence="3" id="KW-1185">Reference proteome</keyword>
<dbReference type="RefSeq" id="WP_145894950.1">
    <property type="nucleotide sequence ID" value="NZ_VOBQ01000016.1"/>
</dbReference>
<feature type="compositionally biased region" description="Low complexity" evidence="1">
    <location>
        <begin position="41"/>
        <end position="62"/>
    </location>
</feature>
<reference evidence="2 3" key="1">
    <citation type="submission" date="2019-07" db="EMBL/GenBank/DDBJ databases">
        <title>Caenimonas sedimenti sp. nov., isolated from activated sludge.</title>
        <authorList>
            <person name="Xu J."/>
        </authorList>
    </citation>
    <scope>NUCLEOTIDE SEQUENCE [LARGE SCALE GENOMIC DNA]</scope>
    <source>
        <strain evidence="2 3">HX-9-20</strain>
    </source>
</reference>
<dbReference type="EMBL" id="VOBQ01000016">
    <property type="protein sequence ID" value="TWO69139.1"/>
    <property type="molecule type" value="Genomic_DNA"/>
</dbReference>
<proteinExistence type="predicted"/>
<protein>
    <submittedName>
        <fullName evidence="2">Uncharacterized protein</fullName>
    </submittedName>
</protein>
<evidence type="ECO:0000313" key="2">
    <source>
        <dbReference type="EMBL" id="TWO69139.1"/>
    </source>
</evidence>
<accession>A0A562ZKM9</accession>
<dbReference type="Proteomes" id="UP000318199">
    <property type="component" value="Unassembled WGS sequence"/>
</dbReference>
<dbReference type="AlphaFoldDB" id="A0A562ZKM9"/>
<organism evidence="2 3">
    <name type="scientific">Caenimonas sedimenti</name>
    <dbReference type="NCBI Taxonomy" id="2596921"/>
    <lineage>
        <taxon>Bacteria</taxon>
        <taxon>Pseudomonadati</taxon>
        <taxon>Pseudomonadota</taxon>
        <taxon>Betaproteobacteria</taxon>
        <taxon>Burkholderiales</taxon>
        <taxon>Comamonadaceae</taxon>
        <taxon>Caenimonas</taxon>
    </lineage>
</organism>
<evidence type="ECO:0000313" key="3">
    <source>
        <dbReference type="Proteomes" id="UP000318199"/>
    </source>
</evidence>